<dbReference type="PANTHER" id="PTHR18881">
    <property type="entry name" value="POLYAMINE-MODULATED FACTOR 1-BINDING PROTEIN 1-RELATED"/>
    <property type="match status" value="1"/>
</dbReference>
<evidence type="ECO:0000256" key="1">
    <source>
        <dbReference type="SAM" id="Coils"/>
    </source>
</evidence>
<keyword evidence="1" id="KW-0175">Coiled coil</keyword>
<gene>
    <name evidence="2" type="ORF">scyTo_0008486</name>
</gene>
<feature type="coiled-coil region" evidence="1">
    <location>
        <begin position="74"/>
        <end position="171"/>
    </location>
</feature>
<feature type="non-terminal residue" evidence="2">
    <location>
        <position position="1"/>
    </location>
</feature>
<proteinExistence type="predicted"/>
<dbReference type="PANTHER" id="PTHR18881:SF2">
    <property type="entry name" value="POLYAMINE-MODULATED FACTOR 1-BINDING PROTEIN 1"/>
    <property type="match status" value="1"/>
</dbReference>
<dbReference type="OrthoDB" id="9945797at2759"/>
<comment type="caution">
    <text evidence="2">The sequence shown here is derived from an EMBL/GenBank/DDBJ whole genome shotgun (WGS) entry which is preliminary data.</text>
</comment>
<reference evidence="2 3" key="1">
    <citation type="journal article" date="2018" name="Nat. Ecol. Evol.">
        <title>Shark genomes provide insights into elasmobranch evolution and the origin of vertebrates.</title>
        <authorList>
            <person name="Hara Y"/>
            <person name="Yamaguchi K"/>
            <person name="Onimaru K"/>
            <person name="Kadota M"/>
            <person name="Koyanagi M"/>
            <person name="Keeley SD"/>
            <person name="Tatsumi K"/>
            <person name="Tanaka K"/>
            <person name="Motone F"/>
            <person name="Kageyama Y"/>
            <person name="Nozu R"/>
            <person name="Adachi N"/>
            <person name="Nishimura O"/>
            <person name="Nakagawa R"/>
            <person name="Tanegashima C"/>
            <person name="Kiyatake I"/>
            <person name="Matsumoto R"/>
            <person name="Murakumo K"/>
            <person name="Nishida K"/>
            <person name="Terakita A"/>
            <person name="Kuratani S"/>
            <person name="Sato K"/>
            <person name="Hyodo S Kuraku.S."/>
        </authorList>
    </citation>
    <scope>NUCLEOTIDE SEQUENCE [LARGE SCALE GENOMIC DNA]</scope>
</reference>
<dbReference type="InterPro" id="IPR037391">
    <property type="entry name" value="PMF1-bd"/>
</dbReference>
<sequence>DLRIKLGSFEDELLKIQEENTNLKTEICNLRTMPEQIRTDQLSSVTLRAMPTEHLSGSTATLPPMNSGEVLMEYEEVKFQLAAKESAIQSLQSQLREAVYLQQQSKYEVVDKQQKIQELQETITELHNEMAVKDSENLNQLQDIHHLESKVKALKQEIWRSEESFNQLKRDVEEVRLGSSSGSRDKYLGSPHSTLQENQIQSFRANCLLKSELERRDGTILNLRKEVLLLQEKRDGLTTELDVQERRIYHLQTELREGEAKLEQKQSCLQQLKEELDTTKKLHKEGQKQVFCPKITTTYFKFQHLNYFLYPRC</sequence>
<protein>
    <submittedName>
        <fullName evidence="2">Uncharacterized protein</fullName>
    </submittedName>
</protein>
<evidence type="ECO:0000313" key="2">
    <source>
        <dbReference type="EMBL" id="GCB70005.1"/>
    </source>
</evidence>
<dbReference type="AlphaFoldDB" id="A0A401PA46"/>
<dbReference type="GO" id="GO:0007283">
    <property type="term" value="P:spermatogenesis"/>
    <property type="evidence" value="ECO:0007669"/>
    <property type="project" value="TreeGrafter"/>
</dbReference>
<evidence type="ECO:0000313" key="3">
    <source>
        <dbReference type="Proteomes" id="UP000288216"/>
    </source>
</evidence>
<keyword evidence="3" id="KW-1185">Reference proteome</keyword>
<accession>A0A401PA46</accession>
<dbReference type="Proteomes" id="UP000288216">
    <property type="component" value="Unassembled WGS sequence"/>
</dbReference>
<organism evidence="2 3">
    <name type="scientific">Scyliorhinus torazame</name>
    <name type="common">Cloudy catshark</name>
    <name type="synonym">Catulus torazame</name>
    <dbReference type="NCBI Taxonomy" id="75743"/>
    <lineage>
        <taxon>Eukaryota</taxon>
        <taxon>Metazoa</taxon>
        <taxon>Chordata</taxon>
        <taxon>Craniata</taxon>
        <taxon>Vertebrata</taxon>
        <taxon>Chondrichthyes</taxon>
        <taxon>Elasmobranchii</taxon>
        <taxon>Galeomorphii</taxon>
        <taxon>Galeoidea</taxon>
        <taxon>Carcharhiniformes</taxon>
        <taxon>Scyliorhinidae</taxon>
        <taxon>Scyliorhinus</taxon>
    </lineage>
</organism>
<dbReference type="EMBL" id="BFAA01003260">
    <property type="protein sequence ID" value="GCB70005.1"/>
    <property type="molecule type" value="Genomic_DNA"/>
</dbReference>
<name>A0A401PA46_SCYTO</name>
<feature type="coiled-coil region" evidence="1">
    <location>
        <begin position="220"/>
        <end position="289"/>
    </location>
</feature>